<evidence type="ECO:0000313" key="1">
    <source>
        <dbReference type="EMBL" id="VFU59450.1"/>
    </source>
</evidence>
<gene>
    <name evidence="1" type="ORF">SVIM_LOCUS437930</name>
</gene>
<proteinExistence type="predicted"/>
<sequence length="82" mass="9192">MAMILETLMTGDDELLDALDDYDDGFENVFESEDSGFDYEFIDEDEKHNEFDGYGENGELWTADASFDGSGRAGRLQGTVVF</sequence>
<name>A0A6N2NBW8_SALVM</name>
<reference evidence="1" key="1">
    <citation type="submission" date="2019-03" db="EMBL/GenBank/DDBJ databases">
        <authorList>
            <person name="Mank J."/>
            <person name="Almeida P."/>
        </authorList>
    </citation>
    <scope>NUCLEOTIDE SEQUENCE</scope>
    <source>
        <strain evidence="1">78183</strain>
    </source>
</reference>
<dbReference type="AlphaFoldDB" id="A0A6N2NBW8"/>
<organism evidence="1">
    <name type="scientific">Salix viminalis</name>
    <name type="common">Common osier</name>
    <name type="synonym">Basket willow</name>
    <dbReference type="NCBI Taxonomy" id="40686"/>
    <lineage>
        <taxon>Eukaryota</taxon>
        <taxon>Viridiplantae</taxon>
        <taxon>Streptophyta</taxon>
        <taxon>Embryophyta</taxon>
        <taxon>Tracheophyta</taxon>
        <taxon>Spermatophyta</taxon>
        <taxon>Magnoliopsida</taxon>
        <taxon>eudicotyledons</taxon>
        <taxon>Gunneridae</taxon>
        <taxon>Pentapetalae</taxon>
        <taxon>rosids</taxon>
        <taxon>fabids</taxon>
        <taxon>Malpighiales</taxon>
        <taxon>Salicaceae</taxon>
        <taxon>Saliceae</taxon>
        <taxon>Salix</taxon>
    </lineage>
</organism>
<protein>
    <submittedName>
        <fullName evidence="1">Uncharacterized protein</fullName>
    </submittedName>
</protein>
<accession>A0A6N2NBW8</accession>
<dbReference type="EMBL" id="CAADRP010002040">
    <property type="protein sequence ID" value="VFU59450.1"/>
    <property type="molecule type" value="Genomic_DNA"/>
</dbReference>